<organism evidence="1 2">
    <name type="scientific">Modicisalibacter zincidurans</name>
    <dbReference type="NCBI Taxonomy" id="1178777"/>
    <lineage>
        <taxon>Bacteria</taxon>
        <taxon>Pseudomonadati</taxon>
        <taxon>Pseudomonadota</taxon>
        <taxon>Gammaproteobacteria</taxon>
        <taxon>Oceanospirillales</taxon>
        <taxon>Halomonadaceae</taxon>
        <taxon>Modicisalibacter</taxon>
    </lineage>
</organism>
<gene>
    <name evidence="1" type="ORF">GCM10023342_02180</name>
</gene>
<sequence>MKFIEGVVLATAATVSINAYAFDEADASRLVQRFSEIVACQLPAPDESTSLQYKAVQVRQGMDQADGFGAQYIVYWEGDDGCYGGNGTQRPNFTVVERSGFGSADPVVKTEYTIPELDLVRVTDFYAGKSEGSVHIEGLAYGPDDRQHDPSQPVEYVVELGFSGFKAVSKGN</sequence>
<dbReference type="RefSeq" id="WP_051907474.1">
    <property type="nucleotide sequence ID" value="NZ_BAABKI010000002.1"/>
</dbReference>
<reference evidence="2" key="1">
    <citation type="journal article" date="2019" name="Int. J. Syst. Evol. Microbiol.">
        <title>The Global Catalogue of Microorganisms (GCM) 10K type strain sequencing project: providing services to taxonomists for standard genome sequencing and annotation.</title>
        <authorList>
            <consortium name="The Broad Institute Genomics Platform"/>
            <consortium name="The Broad Institute Genome Sequencing Center for Infectious Disease"/>
            <person name="Wu L."/>
            <person name="Ma J."/>
        </authorList>
    </citation>
    <scope>NUCLEOTIDE SEQUENCE [LARGE SCALE GENOMIC DNA]</scope>
    <source>
        <strain evidence="2">JCM 18472</strain>
    </source>
</reference>
<name>A0ABP9QZM6_9GAMM</name>
<dbReference type="EMBL" id="BAABKI010000002">
    <property type="protein sequence ID" value="GAA5169757.1"/>
    <property type="molecule type" value="Genomic_DNA"/>
</dbReference>
<protein>
    <submittedName>
        <fullName evidence="1">Uncharacterized protein</fullName>
    </submittedName>
</protein>
<proteinExistence type="predicted"/>
<dbReference type="Proteomes" id="UP001500074">
    <property type="component" value="Unassembled WGS sequence"/>
</dbReference>
<evidence type="ECO:0000313" key="1">
    <source>
        <dbReference type="EMBL" id="GAA5169757.1"/>
    </source>
</evidence>
<accession>A0ABP9QZM6</accession>
<keyword evidence="2" id="KW-1185">Reference proteome</keyword>
<comment type="caution">
    <text evidence="1">The sequence shown here is derived from an EMBL/GenBank/DDBJ whole genome shotgun (WGS) entry which is preliminary data.</text>
</comment>
<evidence type="ECO:0000313" key="2">
    <source>
        <dbReference type="Proteomes" id="UP001500074"/>
    </source>
</evidence>